<reference evidence="1" key="1">
    <citation type="submission" date="2021-08" db="EMBL/GenBank/DDBJ databases">
        <title>WGS assembly of Ceratopteris richardii.</title>
        <authorList>
            <person name="Marchant D.B."/>
            <person name="Chen G."/>
            <person name="Jenkins J."/>
            <person name="Shu S."/>
            <person name="Leebens-Mack J."/>
            <person name="Grimwood J."/>
            <person name="Schmutz J."/>
            <person name="Soltis P."/>
            <person name="Soltis D."/>
            <person name="Chen Z.-H."/>
        </authorList>
    </citation>
    <scope>NUCLEOTIDE SEQUENCE</scope>
    <source>
        <strain evidence="1">Whitten #5841</strain>
        <tissue evidence="1">Leaf</tissue>
    </source>
</reference>
<sequence>MCGKKIFDETSLDAPIEVAASSDTCRCGSNCECGDSCACEAETSSGDACKCGANCTFKC</sequence>
<dbReference type="Proteomes" id="UP000825935">
    <property type="component" value="Chromosome 8"/>
</dbReference>
<name>A0A8T2U6M7_CERRI</name>
<protein>
    <recommendedName>
        <fullName evidence="3">Metallothionein</fullName>
    </recommendedName>
</protein>
<gene>
    <name evidence="1" type="ORF">KP509_08G023700</name>
</gene>
<evidence type="ECO:0000313" key="2">
    <source>
        <dbReference type="Proteomes" id="UP000825935"/>
    </source>
</evidence>
<evidence type="ECO:0008006" key="3">
    <source>
        <dbReference type="Google" id="ProtNLM"/>
    </source>
</evidence>
<comment type="caution">
    <text evidence="1">The sequence shown here is derived from an EMBL/GenBank/DDBJ whole genome shotgun (WGS) entry which is preliminary data.</text>
</comment>
<keyword evidence="2" id="KW-1185">Reference proteome</keyword>
<accession>A0A8T2U6M7</accession>
<dbReference type="AlphaFoldDB" id="A0A8T2U6M7"/>
<proteinExistence type="predicted"/>
<organism evidence="1 2">
    <name type="scientific">Ceratopteris richardii</name>
    <name type="common">Triangle waterfern</name>
    <dbReference type="NCBI Taxonomy" id="49495"/>
    <lineage>
        <taxon>Eukaryota</taxon>
        <taxon>Viridiplantae</taxon>
        <taxon>Streptophyta</taxon>
        <taxon>Embryophyta</taxon>
        <taxon>Tracheophyta</taxon>
        <taxon>Polypodiopsida</taxon>
        <taxon>Polypodiidae</taxon>
        <taxon>Polypodiales</taxon>
        <taxon>Pteridineae</taxon>
        <taxon>Pteridaceae</taxon>
        <taxon>Parkerioideae</taxon>
        <taxon>Ceratopteris</taxon>
    </lineage>
</organism>
<dbReference type="EMBL" id="CM035413">
    <property type="protein sequence ID" value="KAH7430992.1"/>
    <property type="molecule type" value="Genomic_DNA"/>
</dbReference>
<evidence type="ECO:0000313" key="1">
    <source>
        <dbReference type="EMBL" id="KAH7430992.1"/>
    </source>
</evidence>